<keyword evidence="2" id="KW-0436">Ligase</keyword>
<dbReference type="OrthoDB" id="9803968at2"/>
<reference evidence="7 8" key="1">
    <citation type="submission" date="2017-04" db="EMBL/GenBank/DDBJ databases">
        <authorList>
            <person name="Afonso C.L."/>
            <person name="Miller P.J."/>
            <person name="Scott M.A."/>
            <person name="Spackman E."/>
            <person name="Goraichik I."/>
            <person name="Dimitrov K.M."/>
            <person name="Suarez D.L."/>
            <person name="Swayne D.E."/>
        </authorList>
    </citation>
    <scope>NUCLEOTIDE SEQUENCE [LARGE SCALE GENOMIC DNA]</scope>
    <source>
        <strain evidence="7 8">DSM 43828</strain>
    </source>
</reference>
<dbReference type="GO" id="GO:0016405">
    <property type="term" value="F:CoA-ligase activity"/>
    <property type="evidence" value="ECO:0007669"/>
    <property type="project" value="UniProtKB-ARBA"/>
</dbReference>
<dbReference type="EMBL" id="FWXV01000011">
    <property type="protein sequence ID" value="SMD25017.1"/>
    <property type="molecule type" value="Genomic_DNA"/>
</dbReference>
<dbReference type="InterPro" id="IPR000873">
    <property type="entry name" value="AMP-dep_synth/lig_dom"/>
</dbReference>
<dbReference type="GO" id="GO:0005524">
    <property type="term" value="F:ATP binding"/>
    <property type="evidence" value="ECO:0007669"/>
    <property type="project" value="UniProtKB-KW"/>
</dbReference>
<evidence type="ECO:0000256" key="1">
    <source>
        <dbReference type="ARBA" id="ARBA00006432"/>
    </source>
</evidence>
<evidence type="ECO:0000256" key="3">
    <source>
        <dbReference type="ARBA" id="ARBA00022741"/>
    </source>
</evidence>
<sequence length="520" mass="55606">MTSPAQHVAGLLALFGRPEACTAELLCDQHPSDAIAFTVIEPDLAFHNLTFGELRERSARFATALTALGVRRGDRVATLLGKSAELVIATLAIWRLGAVQVPLFTALAAPAIATRITGNETKAVITEPSQRAKLGAWPGHVITTGDPADGDMSFASLLSAEPQPFPATVGGDGTIVELYTSGTTGSPKGVLVPLKAVAAMRSYQLYGLDQQESDVFWNAADPGWAYGLYQAIIGPLSLGRRSLLLHSGFSPELTGAVLREFHVTNFTAGPTVYRALRNAGISGLRLRHCSSAGEPLPADVASWAKDALGSPVRDHYGQTELGMAVANGWHPDVECEPRPGSMGLALPGWSLDVLRPDTDSIAPAGENGRLAVNTAGSPMMWFSGYRGAPGRFTQDGRWYLTGDTAAKDADGHIYFSSRDDDIILMAGYRISPHEVENVLLQHNGVAEAAVVGIPDELRGEVLIAYVVLRQGIPESVGSELQHMVKTRLAAHVYPREIRFVPALPKTSSGKLQRSVLRRNR</sequence>
<dbReference type="GO" id="GO:0006637">
    <property type="term" value="P:acyl-CoA metabolic process"/>
    <property type="evidence" value="ECO:0007669"/>
    <property type="project" value="TreeGrafter"/>
</dbReference>
<keyword evidence="4" id="KW-0067">ATP-binding</keyword>
<dbReference type="InterPro" id="IPR051087">
    <property type="entry name" value="Mitochondrial_ACSM"/>
</dbReference>
<dbReference type="GO" id="GO:0004321">
    <property type="term" value="F:fatty-acyl-CoA synthase activity"/>
    <property type="evidence" value="ECO:0007669"/>
    <property type="project" value="TreeGrafter"/>
</dbReference>
<keyword evidence="3" id="KW-0547">Nucleotide-binding</keyword>
<feature type="domain" description="AMP-dependent synthetase/ligase" evidence="5">
    <location>
        <begin position="28"/>
        <end position="375"/>
    </location>
</feature>
<accession>A0A1W2FSS4</accession>
<name>A0A1W2FSS4_KIBAR</name>
<dbReference type="InterPro" id="IPR042099">
    <property type="entry name" value="ANL_N_sf"/>
</dbReference>
<dbReference type="PANTHER" id="PTHR43605:SF10">
    <property type="entry name" value="ACYL-COA SYNTHETASE MEDIUM CHAIN FAMILY MEMBER 3"/>
    <property type="match status" value="1"/>
</dbReference>
<evidence type="ECO:0000256" key="2">
    <source>
        <dbReference type="ARBA" id="ARBA00022598"/>
    </source>
</evidence>
<protein>
    <submittedName>
        <fullName evidence="7">Acetyl-CoA synthetase</fullName>
    </submittedName>
</protein>
<dbReference type="AlphaFoldDB" id="A0A1W2FSS4"/>
<dbReference type="Pfam" id="PF00501">
    <property type="entry name" value="AMP-binding"/>
    <property type="match status" value="1"/>
</dbReference>
<gene>
    <name evidence="7" type="ORF">SAMN05661093_08882</name>
</gene>
<evidence type="ECO:0000313" key="8">
    <source>
        <dbReference type="Proteomes" id="UP000192674"/>
    </source>
</evidence>
<dbReference type="Gene3D" id="3.40.50.12780">
    <property type="entry name" value="N-terminal domain of ligase-like"/>
    <property type="match status" value="1"/>
</dbReference>
<feature type="domain" description="AMP-binding enzyme C-terminal" evidence="6">
    <location>
        <begin position="434"/>
        <end position="510"/>
    </location>
</feature>
<dbReference type="RefSeq" id="WP_084433253.1">
    <property type="nucleotide sequence ID" value="NZ_FWXV01000011.1"/>
</dbReference>
<dbReference type="Gene3D" id="3.30.300.30">
    <property type="match status" value="1"/>
</dbReference>
<dbReference type="InterPro" id="IPR045851">
    <property type="entry name" value="AMP-bd_C_sf"/>
</dbReference>
<evidence type="ECO:0000313" key="7">
    <source>
        <dbReference type="EMBL" id="SMD25017.1"/>
    </source>
</evidence>
<dbReference type="PANTHER" id="PTHR43605">
    <property type="entry name" value="ACYL-COENZYME A SYNTHETASE"/>
    <property type="match status" value="1"/>
</dbReference>
<evidence type="ECO:0000256" key="4">
    <source>
        <dbReference type="ARBA" id="ARBA00022840"/>
    </source>
</evidence>
<organism evidence="7 8">
    <name type="scientific">Kibdelosporangium aridum</name>
    <dbReference type="NCBI Taxonomy" id="2030"/>
    <lineage>
        <taxon>Bacteria</taxon>
        <taxon>Bacillati</taxon>
        <taxon>Actinomycetota</taxon>
        <taxon>Actinomycetes</taxon>
        <taxon>Pseudonocardiales</taxon>
        <taxon>Pseudonocardiaceae</taxon>
        <taxon>Kibdelosporangium</taxon>
    </lineage>
</organism>
<dbReference type="GO" id="GO:0006633">
    <property type="term" value="P:fatty acid biosynthetic process"/>
    <property type="evidence" value="ECO:0007669"/>
    <property type="project" value="TreeGrafter"/>
</dbReference>
<dbReference type="GO" id="GO:0015645">
    <property type="term" value="F:fatty acid ligase activity"/>
    <property type="evidence" value="ECO:0007669"/>
    <property type="project" value="TreeGrafter"/>
</dbReference>
<evidence type="ECO:0000259" key="5">
    <source>
        <dbReference type="Pfam" id="PF00501"/>
    </source>
</evidence>
<comment type="similarity">
    <text evidence="1">Belongs to the ATP-dependent AMP-binding enzyme family.</text>
</comment>
<proteinExistence type="inferred from homology"/>
<dbReference type="Pfam" id="PF13193">
    <property type="entry name" value="AMP-binding_C"/>
    <property type="match status" value="1"/>
</dbReference>
<keyword evidence="8" id="KW-1185">Reference proteome</keyword>
<evidence type="ECO:0000259" key="6">
    <source>
        <dbReference type="Pfam" id="PF13193"/>
    </source>
</evidence>
<dbReference type="Proteomes" id="UP000192674">
    <property type="component" value="Unassembled WGS sequence"/>
</dbReference>
<dbReference type="InterPro" id="IPR025110">
    <property type="entry name" value="AMP-bd_C"/>
</dbReference>
<dbReference type="SUPFAM" id="SSF56801">
    <property type="entry name" value="Acetyl-CoA synthetase-like"/>
    <property type="match status" value="1"/>
</dbReference>